<dbReference type="EMBL" id="KZ819662">
    <property type="protein sequence ID" value="PWN29901.1"/>
    <property type="molecule type" value="Genomic_DNA"/>
</dbReference>
<keyword evidence="4" id="KW-1185">Reference proteome</keyword>
<name>A0A316V018_9BASI</name>
<dbReference type="GeneID" id="37026683"/>
<dbReference type="InterPro" id="IPR009057">
    <property type="entry name" value="Homeodomain-like_sf"/>
</dbReference>
<dbReference type="PROSITE" id="PS50090">
    <property type="entry name" value="MYB_LIKE"/>
    <property type="match status" value="1"/>
</dbReference>
<gene>
    <name evidence="3" type="ORF">BDZ90DRAFT_228950</name>
</gene>
<dbReference type="AlphaFoldDB" id="A0A316V018"/>
<organism evidence="3 4">
    <name type="scientific">Jaminaea rosea</name>
    <dbReference type="NCBI Taxonomy" id="1569628"/>
    <lineage>
        <taxon>Eukaryota</taxon>
        <taxon>Fungi</taxon>
        <taxon>Dikarya</taxon>
        <taxon>Basidiomycota</taxon>
        <taxon>Ustilaginomycotina</taxon>
        <taxon>Exobasidiomycetes</taxon>
        <taxon>Microstromatales</taxon>
        <taxon>Microstromatales incertae sedis</taxon>
        <taxon>Jaminaea</taxon>
    </lineage>
</organism>
<dbReference type="InterPro" id="IPR001005">
    <property type="entry name" value="SANT/Myb"/>
</dbReference>
<evidence type="ECO:0000256" key="1">
    <source>
        <dbReference type="SAM" id="MobiDB-lite"/>
    </source>
</evidence>
<dbReference type="OrthoDB" id="10570086at2759"/>
<protein>
    <recommendedName>
        <fullName evidence="2">Myb-like domain-containing protein</fullName>
    </recommendedName>
</protein>
<accession>A0A316V018</accession>
<dbReference type="Proteomes" id="UP000245884">
    <property type="component" value="Unassembled WGS sequence"/>
</dbReference>
<reference evidence="3 4" key="1">
    <citation type="journal article" date="2018" name="Mol. Biol. Evol.">
        <title>Broad Genomic Sampling Reveals a Smut Pathogenic Ancestry of the Fungal Clade Ustilaginomycotina.</title>
        <authorList>
            <person name="Kijpornyongpan T."/>
            <person name="Mondo S.J."/>
            <person name="Barry K."/>
            <person name="Sandor L."/>
            <person name="Lee J."/>
            <person name="Lipzen A."/>
            <person name="Pangilinan J."/>
            <person name="LaButti K."/>
            <person name="Hainaut M."/>
            <person name="Henrissat B."/>
            <person name="Grigoriev I.V."/>
            <person name="Spatafora J.W."/>
            <person name="Aime M.C."/>
        </authorList>
    </citation>
    <scope>NUCLEOTIDE SEQUENCE [LARGE SCALE GENOMIC DNA]</scope>
    <source>
        <strain evidence="3 4">MCA 5214</strain>
    </source>
</reference>
<feature type="domain" description="Myb-like" evidence="2">
    <location>
        <begin position="66"/>
        <end position="115"/>
    </location>
</feature>
<evidence type="ECO:0000313" key="3">
    <source>
        <dbReference type="EMBL" id="PWN29901.1"/>
    </source>
</evidence>
<proteinExistence type="predicted"/>
<evidence type="ECO:0000259" key="2">
    <source>
        <dbReference type="PROSITE" id="PS50090"/>
    </source>
</evidence>
<dbReference type="RefSeq" id="XP_025364513.1">
    <property type="nucleotide sequence ID" value="XM_025504860.1"/>
</dbReference>
<feature type="region of interest" description="Disordered" evidence="1">
    <location>
        <begin position="34"/>
        <end position="73"/>
    </location>
</feature>
<sequence>MAARNCRPVHVGDEQRGIQSKLRYGFDILHVYSNPLHSLPNMPAAKRKTEKEEGSSDGASTEKKARKNTKPQKFTREEDLVILEFIEECKSIPELCKRLPDRGHQSVRQRWKLLLDRLRATAGQ</sequence>
<dbReference type="SUPFAM" id="SSF46689">
    <property type="entry name" value="Homeodomain-like"/>
    <property type="match status" value="1"/>
</dbReference>
<evidence type="ECO:0000313" key="4">
    <source>
        <dbReference type="Proteomes" id="UP000245884"/>
    </source>
</evidence>